<sequence>MKVLVFAASDKGGTGRSVTSANLAYHRALDGDDVCYLDFDFGSPTAAAVFDLPDVLSEAEGRGLHSYLKGKTGEPLRVDVWARTEHPVLRGRPGGSGRLVLLPGDRTAGEFITDEEHLHRCVDLVLRLKREFDLIIVDLSAGRSYAMDLALAATSPRGGLGRLKNRWLVYHRWTRQHVMAAAELVFGKQGIVQAGTAIGHDPDVLGGAIRFVRAAVPDLESPLWSQVSPAQYAWMRQCDKELEELAAGRGIGRTRVLASIPLEPVLQWQERLITDEDVHDRRIANNETWQAMGDLAQRLTDDKFWGQL</sequence>
<comment type="caution">
    <text evidence="3">The sequence shown here is derived from an EMBL/GenBank/DDBJ whole genome shotgun (WGS) entry which is preliminary data.</text>
</comment>
<keyword evidence="1" id="KW-0547">Nucleotide-binding</keyword>
<accession>A0ABU0NP51</accession>
<dbReference type="PANTHER" id="PTHR43384:SF6">
    <property type="entry name" value="SEPTUM SITE-DETERMINING PROTEIN MIND HOMOLOG, CHLOROPLASTIC"/>
    <property type="match status" value="1"/>
</dbReference>
<evidence type="ECO:0008006" key="5">
    <source>
        <dbReference type="Google" id="ProtNLM"/>
    </source>
</evidence>
<protein>
    <recommendedName>
        <fullName evidence="5">ParA family protein</fullName>
    </recommendedName>
</protein>
<dbReference type="Proteomes" id="UP001230654">
    <property type="component" value="Unassembled WGS sequence"/>
</dbReference>
<evidence type="ECO:0000313" key="3">
    <source>
        <dbReference type="EMBL" id="MDQ0580911.1"/>
    </source>
</evidence>
<organism evidence="3 4">
    <name type="scientific">Streptomyces rishiriensis</name>
    <dbReference type="NCBI Taxonomy" id="68264"/>
    <lineage>
        <taxon>Bacteria</taxon>
        <taxon>Bacillati</taxon>
        <taxon>Actinomycetota</taxon>
        <taxon>Actinomycetes</taxon>
        <taxon>Kitasatosporales</taxon>
        <taxon>Streptomycetaceae</taxon>
        <taxon>Streptomyces</taxon>
    </lineage>
</organism>
<dbReference type="NCBIfam" id="NF040564">
    <property type="entry name" value="SCO2523_fam"/>
    <property type="match status" value="1"/>
</dbReference>
<dbReference type="EMBL" id="JAUSWV010000002">
    <property type="protein sequence ID" value="MDQ0580911.1"/>
    <property type="molecule type" value="Genomic_DNA"/>
</dbReference>
<dbReference type="InterPro" id="IPR027417">
    <property type="entry name" value="P-loop_NTPase"/>
</dbReference>
<evidence type="ECO:0000313" key="4">
    <source>
        <dbReference type="Proteomes" id="UP001230654"/>
    </source>
</evidence>
<reference evidence="3 4" key="1">
    <citation type="submission" date="2023-07" db="EMBL/GenBank/DDBJ databases">
        <title>Comparative genomics of wheat-associated soil bacteria to identify genetic determinants of phenazine resistance.</title>
        <authorList>
            <person name="Mouncey N."/>
        </authorList>
    </citation>
    <scope>NUCLEOTIDE SEQUENCE [LARGE SCALE GENOMIC DNA]</scope>
    <source>
        <strain evidence="3 4">B2I6</strain>
    </source>
</reference>
<evidence type="ECO:0000256" key="2">
    <source>
        <dbReference type="ARBA" id="ARBA00022840"/>
    </source>
</evidence>
<proteinExistence type="predicted"/>
<keyword evidence="2" id="KW-0067">ATP-binding</keyword>
<gene>
    <name evidence="3" type="ORF">QF030_003089</name>
</gene>
<evidence type="ECO:0000256" key="1">
    <source>
        <dbReference type="ARBA" id="ARBA00022741"/>
    </source>
</evidence>
<dbReference type="SUPFAM" id="SSF52540">
    <property type="entry name" value="P-loop containing nucleoside triphosphate hydrolases"/>
    <property type="match status" value="1"/>
</dbReference>
<name>A0ABU0NP51_STRRH</name>
<dbReference type="Gene3D" id="3.40.50.300">
    <property type="entry name" value="P-loop containing nucleotide triphosphate hydrolases"/>
    <property type="match status" value="1"/>
</dbReference>
<keyword evidence="4" id="KW-1185">Reference proteome</keyword>
<dbReference type="InterPro" id="IPR050625">
    <property type="entry name" value="ParA/MinD_ATPase"/>
</dbReference>
<dbReference type="PANTHER" id="PTHR43384">
    <property type="entry name" value="SEPTUM SITE-DETERMINING PROTEIN MIND HOMOLOG, CHLOROPLASTIC-RELATED"/>
    <property type="match status" value="1"/>
</dbReference>